<feature type="repeat" description="PPR" evidence="9">
    <location>
        <begin position="714"/>
        <end position="748"/>
    </location>
</feature>
<dbReference type="Proteomes" id="UP000734854">
    <property type="component" value="Unassembled WGS sequence"/>
</dbReference>
<dbReference type="Pfam" id="PF20431">
    <property type="entry name" value="E_motif"/>
    <property type="match status" value="1"/>
</dbReference>
<evidence type="ECO:0000313" key="12">
    <source>
        <dbReference type="Proteomes" id="UP000734854"/>
    </source>
</evidence>
<dbReference type="InterPro" id="IPR018240">
    <property type="entry name" value="Clathrin_mu_CS"/>
</dbReference>
<dbReference type="GO" id="GO:0030131">
    <property type="term" value="C:clathrin adaptor complex"/>
    <property type="evidence" value="ECO:0007669"/>
    <property type="project" value="InterPro"/>
</dbReference>
<evidence type="ECO:0000256" key="4">
    <source>
        <dbReference type="ARBA" id="ARBA00022737"/>
    </source>
</evidence>
<dbReference type="FunFam" id="3.30.450.60:FF:000006">
    <property type="entry name" value="AP-1 complex subunit mu-1 isoform 1"/>
    <property type="match status" value="1"/>
</dbReference>
<dbReference type="InterPro" id="IPR011012">
    <property type="entry name" value="Longin-like_dom_sf"/>
</dbReference>
<keyword evidence="12" id="KW-1185">Reference proteome</keyword>
<dbReference type="CDD" id="cd14835">
    <property type="entry name" value="AP1_Mu_N"/>
    <property type="match status" value="1"/>
</dbReference>
<feature type="repeat" description="PPR" evidence="9">
    <location>
        <begin position="815"/>
        <end position="845"/>
    </location>
</feature>
<accession>A0A8J5GWX1</accession>
<dbReference type="InterPro" id="IPR002885">
    <property type="entry name" value="PPR_rpt"/>
</dbReference>
<comment type="subcellular location">
    <subcellularLocation>
        <location evidence="1">Cytoplasmic vesicle</location>
        <location evidence="1">Clathrin-coated vesicle membrane</location>
    </subcellularLocation>
</comment>
<dbReference type="Pfam" id="PF01217">
    <property type="entry name" value="Clat_adaptor_s"/>
    <property type="match status" value="1"/>
</dbReference>
<feature type="repeat" description="PPR" evidence="9">
    <location>
        <begin position="916"/>
        <end position="946"/>
    </location>
</feature>
<evidence type="ECO:0000256" key="9">
    <source>
        <dbReference type="PROSITE-ProRule" id="PRU00708"/>
    </source>
</evidence>
<dbReference type="AlphaFoldDB" id="A0A8J5GWX1"/>
<keyword evidence="4" id="KW-0677">Repeat</keyword>
<keyword evidence="6" id="KW-0472">Membrane</keyword>
<evidence type="ECO:0000256" key="6">
    <source>
        <dbReference type="ARBA" id="ARBA00023136"/>
    </source>
</evidence>
<comment type="subunit">
    <text evidence="8">Adaptor protein complex 1 (AP-1) is a heterotetramer composed of two large adaptins (gamma-type subunit and beta-type subunit), a medium adaptin (mu-type subunit) and a small adaptin (sigma-type subunit).</text>
</comment>
<keyword evidence="5" id="KW-0653">Protein transport</keyword>
<evidence type="ECO:0000256" key="7">
    <source>
        <dbReference type="ARBA" id="ARBA00023329"/>
    </source>
</evidence>
<dbReference type="InterPro" id="IPR046960">
    <property type="entry name" value="PPR_At4g14850-like_plant"/>
</dbReference>
<evidence type="ECO:0000313" key="11">
    <source>
        <dbReference type="EMBL" id="KAG6511516.1"/>
    </source>
</evidence>
<proteinExistence type="inferred from homology"/>
<dbReference type="PROSITE" id="PS51375">
    <property type="entry name" value="PPR"/>
    <property type="match status" value="7"/>
</dbReference>
<evidence type="ECO:0000259" key="10">
    <source>
        <dbReference type="PROSITE" id="PS51072"/>
    </source>
</evidence>
<dbReference type="GO" id="GO:0016192">
    <property type="term" value="P:vesicle-mediated transport"/>
    <property type="evidence" value="ECO:0007669"/>
    <property type="project" value="InterPro"/>
</dbReference>
<keyword evidence="7" id="KW-0968">Cytoplasmic vesicle</keyword>
<evidence type="ECO:0000256" key="3">
    <source>
        <dbReference type="ARBA" id="ARBA00022448"/>
    </source>
</evidence>
<comment type="similarity">
    <text evidence="2">Belongs to the adaptor complexes medium subunit family.</text>
</comment>
<protein>
    <recommendedName>
        <fullName evidence="10">MHD domain-containing protein</fullName>
    </recommendedName>
</protein>
<evidence type="ECO:0000256" key="5">
    <source>
        <dbReference type="ARBA" id="ARBA00022927"/>
    </source>
</evidence>
<feature type="repeat" description="PPR" evidence="9">
    <location>
        <begin position="582"/>
        <end position="616"/>
    </location>
</feature>
<keyword evidence="3" id="KW-0813">Transport</keyword>
<dbReference type="InterPro" id="IPR001392">
    <property type="entry name" value="Clathrin_mu"/>
</dbReference>
<dbReference type="CDD" id="cd09250">
    <property type="entry name" value="AP-1_Mu1_Cterm"/>
    <property type="match status" value="1"/>
</dbReference>
<dbReference type="Pfam" id="PF13041">
    <property type="entry name" value="PPR_2"/>
    <property type="match status" value="2"/>
</dbReference>
<dbReference type="Pfam" id="PF00928">
    <property type="entry name" value="Adap_comp_sub"/>
    <property type="match status" value="1"/>
</dbReference>
<dbReference type="PANTHER" id="PTHR47926">
    <property type="entry name" value="PENTATRICOPEPTIDE REPEAT-CONTAINING PROTEIN"/>
    <property type="match status" value="1"/>
</dbReference>
<dbReference type="GO" id="GO:0009451">
    <property type="term" value="P:RNA modification"/>
    <property type="evidence" value="ECO:0007669"/>
    <property type="project" value="InterPro"/>
</dbReference>
<dbReference type="Pfam" id="PF01535">
    <property type="entry name" value="PPR"/>
    <property type="match status" value="8"/>
</dbReference>
<dbReference type="GO" id="GO:0006886">
    <property type="term" value="P:intracellular protein transport"/>
    <property type="evidence" value="ECO:0007669"/>
    <property type="project" value="InterPro"/>
</dbReference>
<dbReference type="EMBL" id="JACMSC010000008">
    <property type="protein sequence ID" value="KAG6511516.1"/>
    <property type="molecule type" value="Genomic_DNA"/>
</dbReference>
<dbReference type="PANTHER" id="PTHR47926:SF419">
    <property type="entry name" value="(WILD MALAYSIAN BANANA) HYPOTHETICAL PROTEIN"/>
    <property type="match status" value="1"/>
</dbReference>
<dbReference type="SUPFAM" id="SSF49447">
    <property type="entry name" value="Second domain of Mu2 adaptin subunit (ap50) of ap2 adaptor"/>
    <property type="match status" value="1"/>
</dbReference>
<dbReference type="InterPro" id="IPR028565">
    <property type="entry name" value="MHD"/>
</dbReference>
<dbReference type="FunFam" id="1.25.40.10:FF:000090">
    <property type="entry name" value="Pentatricopeptide repeat-containing protein, chloroplastic"/>
    <property type="match status" value="1"/>
</dbReference>
<dbReference type="PROSITE" id="PS00990">
    <property type="entry name" value="CLAT_ADAPTOR_M_1"/>
    <property type="match status" value="1"/>
</dbReference>
<dbReference type="InterPro" id="IPR022775">
    <property type="entry name" value="AP_mu_sigma_su"/>
</dbReference>
<gene>
    <name evidence="11" type="ORF">ZIOFF_029584</name>
</gene>
<organism evidence="11 12">
    <name type="scientific">Zingiber officinale</name>
    <name type="common">Ginger</name>
    <name type="synonym">Amomum zingiber</name>
    <dbReference type="NCBI Taxonomy" id="94328"/>
    <lineage>
        <taxon>Eukaryota</taxon>
        <taxon>Viridiplantae</taxon>
        <taxon>Streptophyta</taxon>
        <taxon>Embryophyta</taxon>
        <taxon>Tracheophyta</taxon>
        <taxon>Spermatophyta</taxon>
        <taxon>Magnoliopsida</taxon>
        <taxon>Liliopsida</taxon>
        <taxon>Zingiberales</taxon>
        <taxon>Zingiberaceae</taxon>
        <taxon>Zingiber</taxon>
    </lineage>
</organism>
<name>A0A8J5GWX1_ZINOF</name>
<feature type="repeat" description="PPR" evidence="9">
    <location>
        <begin position="846"/>
        <end position="880"/>
    </location>
</feature>
<dbReference type="Gene3D" id="1.25.40.10">
    <property type="entry name" value="Tetratricopeptide repeat domain"/>
    <property type="match status" value="6"/>
</dbReference>
<evidence type="ECO:0000256" key="1">
    <source>
        <dbReference type="ARBA" id="ARBA00004640"/>
    </source>
</evidence>
<dbReference type="GO" id="GO:0003723">
    <property type="term" value="F:RNA binding"/>
    <property type="evidence" value="ECO:0007669"/>
    <property type="project" value="InterPro"/>
</dbReference>
<dbReference type="SUPFAM" id="SSF64356">
    <property type="entry name" value="SNARE-like"/>
    <property type="match status" value="1"/>
</dbReference>
<dbReference type="InterPro" id="IPR036168">
    <property type="entry name" value="AP2_Mu_C_sf"/>
</dbReference>
<dbReference type="Gene3D" id="3.30.450.60">
    <property type="match status" value="1"/>
</dbReference>
<dbReference type="NCBIfam" id="TIGR00756">
    <property type="entry name" value="PPR"/>
    <property type="match status" value="7"/>
</dbReference>
<dbReference type="Gene3D" id="2.60.40.1170">
    <property type="entry name" value="Mu homology domain, subdomain B"/>
    <property type="match status" value="2"/>
</dbReference>
<dbReference type="InterPro" id="IPR011990">
    <property type="entry name" value="TPR-like_helical_dom_sf"/>
</dbReference>
<feature type="domain" description="MHD" evidence="10">
    <location>
        <begin position="170"/>
        <end position="426"/>
    </location>
</feature>
<dbReference type="PRINTS" id="PR00314">
    <property type="entry name" value="CLATHRINADPT"/>
</dbReference>
<dbReference type="PROSITE" id="PS00991">
    <property type="entry name" value="CLAT_ADAPTOR_M_2"/>
    <property type="match status" value="1"/>
</dbReference>
<feature type="repeat" description="PPR" evidence="9">
    <location>
        <begin position="683"/>
        <end position="713"/>
    </location>
</feature>
<comment type="caution">
    <text evidence="11">The sequence shown here is derived from an EMBL/GenBank/DDBJ whole genome shotgun (WGS) entry which is preliminary data.</text>
</comment>
<dbReference type="InterPro" id="IPR046848">
    <property type="entry name" value="E_motif"/>
</dbReference>
<feature type="repeat" description="PPR" evidence="9">
    <location>
        <begin position="947"/>
        <end position="981"/>
    </location>
</feature>
<evidence type="ECO:0000256" key="8">
    <source>
        <dbReference type="ARBA" id="ARBA00066271"/>
    </source>
</evidence>
<dbReference type="GO" id="GO:0030665">
    <property type="term" value="C:clathrin-coated vesicle membrane"/>
    <property type="evidence" value="ECO:0007669"/>
    <property type="project" value="UniProtKB-SubCell"/>
</dbReference>
<reference evidence="11 12" key="1">
    <citation type="submission" date="2020-08" db="EMBL/GenBank/DDBJ databases">
        <title>Plant Genome Project.</title>
        <authorList>
            <person name="Zhang R.-G."/>
        </authorList>
    </citation>
    <scope>NUCLEOTIDE SEQUENCE [LARGE SCALE GENOMIC DNA]</scope>
    <source>
        <tissue evidence="11">Rhizome</tissue>
    </source>
</reference>
<evidence type="ECO:0000256" key="2">
    <source>
        <dbReference type="ARBA" id="ARBA00005324"/>
    </source>
</evidence>
<dbReference type="PROSITE" id="PS51072">
    <property type="entry name" value="MHD"/>
    <property type="match status" value="1"/>
</dbReference>
<sequence>MAGAVSALFLLDIKGRVLIWRDYQGDVSAAQAERFFTKLIEKEVDPESHSPVEIDDGISYMFIQHNNVFLMTAARQNCNAASILLFLHRVVDVFKHYFEELEEESLRDNFVVVYELLDEMMDFGYPQYTEAKILSEFIKTDAYRMEVAQRPPMAVTNAVSWRSEGIRYKKNEVFLDVIESVNILVNSNGQIIRSDVVGALKMRTYLSGMPECKLGLNDRVLLEAQGRTAKGKAIDLDDIKFHQCVRLARFENDRTISFIPPDGSFDLMTYRLSTQVKPPIWVEAQVERHSRSRIEITVKARSQFKERSTATNVEIELPAPSDATNPNIRASMGSASYAPENDSLVWKIKSFPGGKEYMCRAEFSLPSITAEDATAEKKAPIRVKFEIPYFTVSGIQVRYLKIIEKSGYQALPWTLCGSQSSPMPLCRRLFRTFKRRLDGGRSLTSPKIFKSYVETFASVLRQCALDSRLAALGLALHGHALRAGISADPSVSSKILALYALSGRPSDRDLLLAESRRTPGLFSFNLAIAESVRSGDLVSARQVFDGMTERNAVTWTLMVDGHMKRGDVADAVAYFESSPCKTVVSFTAFISGFALNGLHHDALTNFLRMFASGLMPNEVTFTCILKACVLAGEFDLAMCIVALIVKTNFDRHLSVRNSLISFYLRVGELEKARAVFNETEERDVVSWTILLDVYAQMGDLKQARQLFDEMPERNEVSWSTMIARYGQSGESVEAMNLFCLMLRDGCEPNGSCLASAISSSAACGNSLFGSSVHCYTLKVGFESYIFVSSSLIDMYCKSKAPNDGRRVFDLILEKNTVCWNSMVAGYSCNDLIEEAEELFKVMPERNVASWNALISGYAENGHFAKALETFDKMLVSEQMPNQMTFSSVLLACANLCSIDRGKNLHGRIVKLGIQNEVFLGTALINMYAKSGDIESAMRMFSEMPEKNLVCWSAMIQGLADNGYADESITTFDEMISAGVTPNDAPFLAVLFACSHRGLVDRGLQYFNSMEKVYGIVPKAKHYTCIIDLLARAGHLWEAEELIGTMPIKPEANALVALLSAASLRDEDMSQRVANRLWELERHNSAGHVLLSNTYASCGRWRDVAKVRTEMKLLGMKKNVGCSSIQTRNQLHTFFSWGMKHPDSLKVYEMLDLVMSEMTGYKLPLTSALLTL</sequence>